<proteinExistence type="predicted"/>
<dbReference type="EMBL" id="RBDX01000004">
    <property type="protein sequence ID" value="RKN11044.1"/>
    <property type="molecule type" value="Genomic_DNA"/>
</dbReference>
<feature type="compositionally biased region" description="Gly residues" evidence="1">
    <location>
        <begin position="32"/>
        <end position="45"/>
    </location>
</feature>
<evidence type="ECO:0000256" key="1">
    <source>
        <dbReference type="SAM" id="MobiDB-lite"/>
    </source>
</evidence>
<dbReference type="EMBL" id="RBDY01000004">
    <property type="protein sequence ID" value="RKN25307.1"/>
    <property type="molecule type" value="Genomic_DNA"/>
</dbReference>
<reference evidence="5 6" key="1">
    <citation type="submission" date="2018-09" db="EMBL/GenBank/DDBJ databases">
        <title>Streptomyces sp. nov. DS1-2, an endophytic actinomycete isolated from roots of Dendrobium scabrilingue.</title>
        <authorList>
            <person name="Kuncharoen N."/>
            <person name="Kudo T."/>
            <person name="Ohkuma M."/>
            <person name="Yuki M."/>
            <person name="Tanasupawat S."/>
        </authorList>
    </citation>
    <scope>NUCLEOTIDE SEQUENCE [LARGE SCALE GENOMIC DNA]</scope>
    <source>
        <strain evidence="3 6">AZ1-7</strain>
        <strain evidence="4 5">DS1-2</strain>
    </source>
</reference>
<comment type="caution">
    <text evidence="3">The sequence shown here is derived from an EMBL/GenBank/DDBJ whole genome shotgun (WGS) entry which is preliminary data.</text>
</comment>
<evidence type="ECO:0000313" key="3">
    <source>
        <dbReference type="EMBL" id="RKN11044.1"/>
    </source>
</evidence>
<feature type="compositionally biased region" description="Pro residues" evidence="1">
    <location>
        <begin position="75"/>
        <end position="105"/>
    </location>
</feature>
<feature type="compositionally biased region" description="Low complexity" evidence="1">
    <location>
        <begin position="1"/>
        <end position="23"/>
    </location>
</feature>
<dbReference type="Proteomes" id="UP000268652">
    <property type="component" value="Unassembled WGS sequence"/>
</dbReference>
<keyword evidence="5" id="KW-1185">Reference proteome</keyword>
<dbReference type="OrthoDB" id="4350888at2"/>
<dbReference type="Proteomes" id="UP000275024">
    <property type="component" value="Unassembled WGS sequence"/>
</dbReference>
<dbReference type="AlphaFoldDB" id="A0A3A9WNJ3"/>
<feature type="compositionally biased region" description="Pro residues" evidence="1">
    <location>
        <begin position="52"/>
        <end position="61"/>
    </location>
</feature>
<keyword evidence="2" id="KW-0812">Transmembrane</keyword>
<keyword evidence="2" id="KW-1133">Transmembrane helix</keyword>
<evidence type="ECO:0000313" key="4">
    <source>
        <dbReference type="EMBL" id="RKN25307.1"/>
    </source>
</evidence>
<sequence length="344" mass="34915">MSYNQPGPYGQQPGQPGPYGAQPPQGPPPGGGSPYGQGGAPGSPGYGFPQQQPGPPAPPQGAPYGQPQAPGPYGQQPPPGQYPPQGQYPPPGQGGYPGGPPPPGPAKNRTPLIVVAVVAALAVVGGGAFFLLSGDDGGATGAPSDDGTAYTLALPDSSGEFTRDGDLGGMDLPSDEEQAELGLSEMEGDSAAFANVALSDDIPEPGGIIAMVGGMWGDVPDPEAGVDALFGLATEEANAEDSEIRLEGEPSDFSNDDAYLKCQIGRGAEDDPSLGYPVQATICAWADYSTMGIVLFQSTPEFPADFDPTTATEMPEMDSPEPPSLADAAEITRQFRADSVVEVG</sequence>
<feature type="region of interest" description="Disordered" evidence="1">
    <location>
        <begin position="304"/>
        <end position="324"/>
    </location>
</feature>
<gene>
    <name evidence="4" type="ORF">D7318_08825</name>
    <name evidence="3" type="ORF">D7319_07970</name>
</gene>
<evidence type="ECO:0000256" key="2">
    <source>
        <dbReference type="SAM" id="Phobius"/>
    </source>
</evidence>
<name>A0A3A9WNJ3_9ACTN</name>
<evidence type="ECO:0000313" key="6">
    <source>
        <dbReference type="Proteomes" id="UP000275024"/>
    </source>
</evidence>
<dbReference type="RefSeq" id="WP_120696312.1">
    <property type="nucleotide sequence ID" value="NZ_RBDX01000004.1"/>
</dbReference>
<protein>
    <submittedName>
        <fullName evidence="3">Uncharacterized protein</fullName>
    </submittedName>
</protein>
<keyword evidence="2" id="KW-0472">Membrane</keyword>
<feature type="region of interest" description="Disordered" evidence="1">
    <location>
        <begin position="1"/>
        <end position="107"/>
    </location>
</feature>
<evidence type="ECO:0000313" key="5">
    <source>
        <dbReference type="Proteomes" id="UP000268652"/>
    </source>
</evidence>
<accession>A0A3A9WNJ3</accession>
<organism evidence="3 6">
    <name type="scientific">Streptomyces radicis</name>
    <dbReference type="NCBI Taxonomy" id="1750517"/>
    <lineage>
        <taxon>Bacteria</taxon>
        <taxon>Bacillati</taxon>
        <taxon>Actinomycetota</taxon>
        <taxon>Actinomycetes</taxon>
        <taxon>Kitasatosporales</taxon>
        <taxon>Streptomycetaceae</taxon>
        <taxon>Streptomyces</taxon>
    </lineage>
</organism>
<feature type="compositionally biased region" description="Low complexity" evidence="1">
    <location>
        <begin position="62"/>
        <end position="74"/>
    </location>
</feature>
<feature type="transmembrane region" description="Helical" evidence="2">
    <location>
        <begin position="112"/>
        <end position="132"/>
    </location>
</feature>